<keyword evidence="6" id="KW-0539">Nucleus</keyword>
<keyword evidence="2" id="KW-0479">Metal-binding</keyword>
<dbReference type="PANTHER" id="PTHR46144:SF6">
    <property type="entry name" value="C2H2-TYPE DOMAIN-CONTAINING PROTEIN"/>
    <property type="match status" value="1"/>
</dbReference>
<organism evidence="9 10">
    <name type="scientific">Salix viminalis</name>
    <name type="common">Common osier</name>
    <name type="synonym">Basket willow</name>
    <dbReference type="NCBI Taxonomy" id="40686"/>
    <lineage>
        <taxon>Eukaryota</taxon>
        <taxon>Viridiplantae</taxon>
        <taxon>Streptophyta</taxon>
        <taxon>Embryophyta</taxon>
        <taxon>Tracheophyta</taxon>
        <taxon>Spermatophyta</taxon>
        <taxon>Magnoliopsida</taxon>
        <taxon>eudicotyledons</taxon>
        <taxon>Gunneridae</taxon>
        <taxon>Pentapetalae</taxon>
        <taxon>rosids</taxon>
        <taxon>fabids</taxon>
        <taxon>Malpighiales</taxon>
        <taxon>Salicaceae</taxon>
        <taxon>Saliceae</taxon>
        <taxon>Salix</taxon>
    </lineage>
</organism>
<feature type="domain" description="U1-type" evidence="8">
    <location>
        <begin position="57"/>
        <end position="91"/>
    </location>
</feature>
<protein>
    <recommendedName>
        <fullName evidence="8">U1-type domain-containing protein</fullName>
    </recommendedName>
</protein>
<evidence type="ECO:0000313" key="10">
    <source>
        <dbReference type="Proteomes" id="UP001151529"/>
    </source>
</evidence>
<dbReference type="SUPFAM" id="SSF57667">
    <property type="entry name" value="beta-beta-alpha zinc fingers"/>
    <property type="match status" value="1"/>
</dbReference>
<proteinExistence type="predicted"/>
<evidence type="ECO:0000256" key="2">
    <source>
        <dbReference type="ARBA" id="ARBA00022723"/>
    </source>
</evidence>
<dbReference type="InterPro" id="IPR003604">
    <property type="entry name" value="Matrin/U1-like-C_Znf_C2H2"/>
</dbReference>
<dbReference type="PANTHER" id="PTHR46144">
    <property type="entry name" value="ZINC FINGER PROTEIN 385B-LIKE"/>
    <property type="match status" value="1"/>
</dbReference>
<reference evidence="9" key="1">
    <citation type="submission" date="2022-11" db="EMBL/GenBank/DDBJ databases">
        <authorList>
            <person name="Hyden B.L."/>
            <person name="Feng K."/>
            <person name="Yates T."/>
            <person name="Jawdy S."/>
            <person name="Smart L.B."/>
            <person name="Muchero W."/>
        </authorList>
    </citation>
    <scope>NUCLEOTIDE SEQUENCE</scope>
    <source>
        <tissue evidence="9">Shoot tip</tissue>
    </source>
</reference>
<evidence type="ECO:0000256" key="6">
    <source>
        <dbReference type="ARBA" id="ARBA00023242"/>
    </source>
</evidence>
<dbReference type="Pfam" id="PF12874">
    <property type="entry name" value="zf-met"/>
    <property type="match status" value="1"/>
</dbReference>
<dbReference type="AlphaFoldDB" id="A0A9Q0P9A2"/>
<name>A0A9Q0P9A2_SALVM</name>
<reference evidence="9" key="2">
    <citation type="journal article" date="2023" name="Int. J. Mol. Sci.">
        <title>De Novo Assembly and Annotation of 11 Diverse Shrub Willow (Salix) Genomes Reveals Novel Gene Organization in Sex-Linked Regions.</title>
        <authorList>
            <person name="Hyden B."/>
            <person name="Feng K."/>
            <person name="Yates T.B."/>
            <person name="Jawdy S."/>
            <person name="Cereghino C."/>
            <person name="Smart L.B."/>
            <person name="Muchero W."/>
        </authorList>
    </citation>
    <scope>NUCLEOTIDE SEQUENCE [LARGE SCALE GENOMIC DNA]</scope>
    <source>
        <tissue evidence="9">Shoot tip</tissue>
    </source>
</reference>
<keyword evidence="3" id="KW-0677">Repeat</keyword>
<feature type="region of interest" description="Disordered" evidence="7">
    <location>
        <begin position="97"/>
        <end position="165"/>
    </location>
</feature>
<keyword evidence="5" id="KW-0862">Zinc</keyword>
<dbReference type="GO" id="GO:0003676">
    <property type="term" value="F:nucleic acid binding"/>
    <property type="evidence" value="ECO:0007669"/>
    <property type="project" value="InterPro"/>
</dbReference>
<sequence>MPPLYVQSNTIPPNGTEQLAVSHLDSTMWANLTFLSQANSNQKQQQKKTQQKKMKVVQSAYCEVCRVDCNSKDVLDQHKLGKKHKKNLEKLQAATAAGCSVSAGSSNPVIGPLENPGKSENGNGQKSKKKAAEPLEDLNTKRRRILEGGAAAEAVRRTTSTGKRF</sequence>
<evidence type="ECO:0000259" key="8">
    <source>
        <dbReference type="SMART" id="SM00451"/>
    </source>
</evidence>
<gene>
    <name evidence="9" type="ORF">OIU85_007655</name>
</gene>
<evidence type="ECO:0000256" key="5">
    <source>
        <dbReference type="ARBA" id="ARBA00022833"/>
    </source>
</evidence>
<dbReference type="EMBL" id="JAPFFL010000013">
    <property type="protein sequence ID" value="KAJ6683982.1"/>
    <property type="molecule type" value="Genomic_DNA"/>
</dbReference>
<dbReference type="SMART" id="SM00451">
    <property type="entry name" value="ZnF_U1"/>
    <property type="match status" value="1"/>
</dbReference>
<evidence type="ECO:0000256" key="3">
    <source>
        <dbReference type="ARBA" id="ARBA00022737"/>
    </source>
</evidence>
<evidence type="ECO:0000313" key="9">
    <source>
        <dbReference type="EMBL" id="KAJ6683982.1"/>
    </source>
</evidence>
<comment type="subcellular location">
    <subcellularLocation>
        <location evidence="1">Nucleus</location>
    </subcellularLocation>
</comment>
<dbReference type="Gene3D" id="3.30.160.60">
    <property type="entry name" value="Classic Zinc Finger"/>
    <property type="match status" value="1"/>
</dbReference>
<dbReference type="InterPro" id="IPR036236">
    <property type="entry name" value="Znf_C2H2_sf"/>
</dbReference>
<keyword evidence="4" id="KW-0863">Zinc-finger</keyword>
<dbReference type="Proteomes" id="UP001151529">
    <property type="component" value="Chromosome 17"/>
</dbReference>
<comment type="caution">
    <text evidence="9">The sequence shown here is derived from an EMBL/GenBank/DDBJ whole genome shotgun (WGS) entry which is preliminary data.</text>
</comment>
<keyword evidence="10" id="KW-1185">Reference proteome</keyword>
<dbReference type="InterPro" id="IPR013087">
    <property type="entry name" value="Znf_C2H2_type"/>
</dbReference>
<evidence type="ECO:0000256" key="4">
    <source>
        <dbReference type="ARBA" id="ARBA00022771"/>
    </source>
</evidence>
<evidence type="ECO:0000256" key="7">
    <source>
        <dbReference type="SAM" id="MobiDB-lite"/>
    </source>
</evidence>
<dbReference type="OrthoDB" id="434647at2759"/>
<evidence type="ECO:0000256" key="1">
    <source>
        <dbReference type="ARBA" id="ARBA00004123"/>
    </source>
</evidence>
<dbReference type="GO" id="GO:0005634">
    <property type="term" value="C:nucleus"/>
    <property type="evidence" value="ECO:0007669"/>
    <property type="project" value="UniProtKB-SubCell"/>
</dbReference>
<dbReference type="InterPro" id="IPR051868">
    <property type="entry name" value="ZN346_ZMAT4"/>
</dbReference>
<accession>A0A9Q0P9A2</accession>
<dbReference type="GO" id="GO:0008270">
    <property type="term" value="F:zinc ion binding"/>
    <property type="evidence" value="ECO:0007669"/>
    <property type="project" value="UniProtKB-KW"/>
</dbReference>